<accession>A0A7S4GDI1</accession>
<evidence type="ECO:0000256" key="1">
    <source>
        <dbReference type="SAM" id="MobiDB-lite"/>
    </source>
</evidence>
<feature type="domain" description="CWH43-like N-terminal" evidence="3">
    <location>
        <begin position="147"/>
        <end position="295"/>
    </location>
</feature>
<gene>
    <name evidence="4" type="ORF">EGYM00163_LOCUS44492</name>
</gene>
<dbReference type="Pfam" id="PF10277">
    <property type="entry name" value="Frag1"/>
    <property type="match status" value="1"/>
</dbReference>
<feature type="transmembrane region" description="Helical" evidence="2">
    <location>
        <begin position="216"/>
        <end position="240"/>
    </location>
</feature>
<dbReference type="EMBL" id="HBJA01129475">
    <property type="protein sequence ID" value="CAE0833200.1"/>
    <property type="molecule type" value="Transcribed_RNA"/>
</dbReference>
<protein>
    <recommendedName>
        <fullName evidence="3">CWH43-like N-terminal domain-containing protein</fullName>
    </recommendedName>
</protein>
<proteinExistence type="predicted"/>
<feature type="compositionally biased region" description="Basic residues" evidence="1">
    <location>
        <begin position="424"/>
        <end position="437"/>
    </location>
</feature>
<sequence length="509" mass="55505">MPVPALPFVKVAVACGAAAGVGDNFYQWARNLKYSKKKRKGREDSWDAHRSVKVASVAAAVGPILALPRMVGGLRWDNFAPALTGLAVAEACVVPVAYLWKEDFLFDFKCNIPTLLVSGAVGSLAGSAALAIPFGYVDRLEQVGQLGTFFPGSIVFTAGMGATAFFYYAFVNQTGLSMETKMNKDKDFLIVRAKAVGCVSAASLLGVSVLDIDQYPFAHLFLTDIVFMTGAMYQCFLTYIQSLHAERTKVEFTKSNSKSVDKNEVKTLRMRTMMNITMVGSSLLARPFGKSGHNSIAVGLQALACACWVSYYLTFKKEYGELHGDAGDWALVDTDDDAETVKKSVSSWGDNKQEDKTDDKKDDKQEDKQEDKKPAAKASKVTAVSKSESSSESELERKRKKKAKRSKKRVVSSESSDSSEYVQRKSKRSSKNRKKKQQISSESESSDEAPQSHRRRSNGGDQSGTQPAQQTGEAAHKSDSDAVVVGMKVKAPEVSEDEVVMGEISEEGI</sequence>
<feature type="compositionally biased region" description="Low complexity" evidence="1">
    <location>
        <begin position="376"/>
        <end position="392"/>
    </location>
</feature>
<evidence type="ECO:0000259" key="3">
    <source>
        <dbReference type="Pfam" id="PF10277"/>
    </source>
</evidence>
<organism evidence="4">
    <name type="scientific">Eutreptiella gymnastica</name>
    <dbReference type="NCBI Taxonomy" id="73025"/>
    <lineage>
        <taxon>Eukaryota</taxon>
        <taxon>Discoba</taxon>
        <taxon>Euglenozoa</taxon>
        <taxon>Euglenida</taxon>
        <taxon>Spirocuta</taxon>
        <taxon>Euglenophyceae</taxon>
        <taxon>Eutreptiales</taxon>
        <taxon>Eutreptiaceae</taxon>
        <taxon>Eutreptiella</taxon>
    </lineage>
</organism>
<name>A0A7S4GDI1_9EUGL</name>
<keyword evidence="2" id="KW-1133">Transmembrane helix</keyword>
<keyword evidence="2" id="KW-0812">Transmembrane</keyword>
<keyword evidence="2" id="KW-0472">Membrane</keyword>
<feature type="compositionally biased region" description="Basic and acidic residues" evidence="1">
    <location>
        <begin position="351"/>
        <end position="374"/>
    </location>
</feature>
<evidence type="ECO:0000256" key="2">
    <source>
        <dbReference type="SAM" id="Phobius"/>
    </source>
</evidence>
<reference evidence="4" key="1">
    <citation type="submission" date="2021-01" db="EMBL/GenBank/DDBJ databases">
        <authorList>
            <person name="Corre E."/>
            <person name="Pelletier E."/>
            <person name="Niang G."/>
            <person name="Scheremetjew M."/>
            <person name="Finn R."/>
            <person name="Kale V."/>
            <person name="Holt S."/>
            <person name="Cochrane G."/>
            <person name="Meng A."/>
            <person name="Brown T."/>
            <person name="Cohen L."/>
        </authorList>
    </citation>
    <scope>NUCLEOTIDE SEQUENCE</scope>
    <source>
        <strain evidence="4">CCMP1594</strain>
    </source>
</reference>
<feature type="transmembrane region" description="Helical" evidence="2">
    <location>
        <begin position="191"/>
        <end position="210"/>
    </location>
</feature>
<feature type="transmembrane region" description="Helical" evidence="2">
    <location>
        <begin position="149"/>
        <end position="170"/>
    </location>
</feature>
<feature type="compositionally biased region" description="Basic residues" evidence="1">
    <location>
        <begin position="398"/>
        <end position="410"/>
    </location>
</feature>
<evidence type="ECO:0000313" key="4">
    <source>
        <dbReference type="EMBL" id="CAE0833200.1"/>
    </source>
</evidence>
<feature type="compositionally biased region" description="Polar residues" evidence="1">
    <location>
        <begin position="459"/>
        <end position="472"/>
    </location>
</feature>
<dbReference type="InterPro" id="IPR019402">
    <property type="entry name" value="CWH43_N"/>
</dbReference>
<feature type="transmembrane region" description="Helical" evidence="2">
    <location>
        <begin position="112"/>
        <end position="137"/>
    </location>
</feature>
<feature type="compositionally biased region" description="Acidic residues" evidence="1">
    <location>
        <begin position="494"/>
        <end position="509"/>
    </location>
</feature>
<feature type="region of interest" description="Disordered" evidence="1">
    <location>
        <begin position="342"/>
        <end position="509"/>
    </location>
</feature>
<feature type="transmembrane region" description="Helical" evidence="2">
    <location>
        <begin position="79"/>
        <end position="100"/>
    </location>
</feature>
<dbReference type="AlphaFoldDB" id="A0A7S4GDI1"/>